<accession>A0A6I3L439</accession>
<dbReference type="InterPro" id="IPR002938">
    <property type="entry name" value="FAD-bd"/>
</dbReference>
<dbReference type="Gene3D" id="3.30.9.10">
    <property type="entry name" value="D-Amino Acid Oxidase, subunit A, domain 2"/>
    <property type="match status" value="1"/>
</dbReference>
<sequence length="394" mass="43441">MRNATVLISGAGVAGPALAYWLHRYGFRVTVVEKAPALRTGGQAIDFTGETHMTVLERMGVLEDIRRRQTGKTDWVLVDESGVEQAVMPGEFLGGDIEILRGDLTEILYSRTAGECEYLFGDTVTALRETADGVYVEFENTPERAFDLVFGCDGIHSRVRKLAFGPEKDFVTHDGYYYAIAGASVWEGMPEGNRARARSLGCNTPGRLAMTGGNKGAQMYLFASPELDYSRDDFDQQRRIVAEHFAGMGWEAPRMLNELPRLDGFYLDAIAKVSMKRFTSGRVALIGDAAHGHTLNGFGTGSAIVGAYVMAGELAAADGDHIVAFARYEQIMKRLLRKADSAGPGRFLAPRTTLGLRLRNWFVRSRGFKMMAKYAENAKNDIDLRNYPELIAAH</sequence>
<comment type="caution">
    <text evidence="2">The sequence shown here is derived from an EMBL/GenBank/DDBJ whole genome shotgun (WGS) entry which is preliminary data.</text>
</comment>
<evidence type="ECO:0000259" key="1">
    <source>
        <dbReference type="Pfam" id="PF01494"/>
    </source>
</evidence>
<dbReference type="AlphaFoldDB" id="A0A6I3L439"/>
<dbReference type="InterPro" id="IPR036188">
    <property type="entry name" value="FAD/NAD-bd_sf"/>
</dbReference>
<protein>
    <submittedName>
        <fullName evidence="2">NAD(P)-binding protein</fullName>
    </submittedName>
</protein>
<organism evidence="2 3">
    <name type="scientific">Nocardia aurantiaca</name>
    <dbReference type="NCBI Taxonomy" id="2675850"/>
    <lineage>
        <taxon>Bacteria</taxon>
        <taxon>Bacillati</taxon>
        <taxon>Actinomycetota</taxon>
        <taxon>Actinomycetes</taxon>
        <taxon>Mycobacteriales</taxon>
        <taxon>Nocardiaceae</taxon>
        <taxon>Nocardia</taxon>
    </lineage>
</organism>
<dbReference type="GO" id="GO:0071949">
    <property type="term" value="F:FAD binding"/>
    <property type="evidence" value="ECO:0007669"/>
    <property type="project" value="InterPro"/>
</dbReference>
<dbReference type="Gene3D" id="3.50.50.60">
    <property type="entry name" value="FAD/NAD(P)-binding domain"/>
    <property type="match status" value="1"/>
</dbReference>
<dbReference type="EMBL" id="WMBB01000010">
    <property type="protein sequence ID" value="MTE15315.1"/>
    <property type="molecule type" value="Genomic_DNA"/>
</dbReference>
<dbReference type="PRINTS" id="PR00420">
    <property type="entry name" value="RNGMNOXGNASE"/>
</dbReference>
<reference evidence="2 3" key="1">
    <citation type="submission" date="2019-11" db="EMBL/GenBank/DDBJ databases">
        <title>Nocardia sp. nov. CT2-14 isolated from soil.</title>
        <authorList>
            <person name="Kanchanasin P."/>
            <person name="Tanasupawat S."/>
            <person name="Yuki M."/>
            <person name="Kudo T."/>
        </authorList>
    </citation>
    <scope>NUCLEOTIDE SEQUENCE [LARGE SCALE GENOMIC DNA]</scope>
    <source>
        <strain evidence="2 3">CT2-14</strain>
    </source>
</reference>
<name>A0A6I3L439_9NOCA</name>
<dbReference type="PANTHER" id="PTHR46865">
    <property type="entry name" value="OXIDOREDUCTASE-RELATED"/>
    <property type="match status" value="1"/>
</dbReference>
<evidence type="ECO:0000313" key="2">
    <source>
        <dbReference type="EMBL" id="MTE15315.1"/>
    </source>
</evidence>
<dbReference type="RefSeq" id="WP_154789774.1">
    <property type="nucleotide sequence ID" value="NZ_WMBB01000010.1"/>
</dbReference>
<proteinExistence type="predicted"/>
<evidence type="ECO:0000313" key="3">
    <source>
        <dbReference type="Proteomes" id="UP000432464"/>
    </source>
</evidence>
<dbReference type="InterPro" id="IPR051704">
    <property type="entry name" value="FAD_aromatic-hydroxylase"/>
</dbReference>
<dbReference type="PANTHER" id="PTHR46865:SF2">
    <property type="entry name" value="MONOOXYGENASE"/>
    <property type="match status" value="1"/>
</dbReference>
<feature type="domain" description="FAD-binding" evidence="1">
    <location>
        <begin position="4"/>
        <end position="317"/>
    </location>
</feature>
<dbReference type="SUPFAM" id="SSF51905">
    <property type="entry name" value="FAD/NAD(P)-binding domain"/>
    <property type="match status" value="1"/>
</dbReference>
<dbReference type="Proteomes" id="UP000432464">
    <property type="component" value="Unassembled WGS sequence"/>
</dbReference>
<gene>
    <name evidence="2" type="ORF">GLP40_21385</name>
</gene>
<dbReference type="Pfam" id="PF01494">
    <property type="entry name" value="FAD_binding_3"/>
    <property type="match status" value="1"/>
</dbReference>
<keyword evidence="3" id="KW-1185">Reference proteome</keyword>